<feature type="domain" description="DUF3870" evidence="1">
    <location>
        <begin position="7"/>
        <end position="99"/>
    </location>
</feature>
<dbReference type="Pfam" id="PF12986">
    <property type="entry name" value="DUF3870"/>
    <property type="match status" value="1"/>
</dbReference>
<protein>
    <submittedName>
        <fullName evidence="2">DUF3870 domain-containing protein</fullName>
    </submittedName>
</protein>
<dbReference type="Proteomes" id="UP000263486">
    <property type="component" value="Unassembled WGS sequence"/>
</dbReference>
<evidence type="ECO:0000313" key="3">
    <source>
        <dbReference type="Proteomes" id="UP000263486"/>
    </source>
</evidence>
<sequence length="106" mass="12117">MKKKNVYVSGYGKAHEKSAITKIYGIFALGMIVDPNTDEILEVEGSLVLDITKNFLKCLFVGEKITDEKKISEKINDLYFGASKKAFIIAYKDALRRYKEKIKYNI</sequence>
<organism evidence="2 3">
    <name type="scientific">Psychrilyobacter piezotolerans</name>
    <dbReference type="NCBI Taxonomy" id="2293438"/>
    <lineage>
        <taxon>Bacteria</taxon>
        <taxon>Fusobacteriati</taxon>
        <taxon>Fusobacteriota</taxon>
        <taxon>Fusobacteriia</taxon>
        <taxon>Fusobacteriales</taxon>
        <taxon>Fusobacteriaceae</taxon>
        <taxon>Psychrilyobacter</taxon>
    </lineage>
</organism>
<gene>
    <name evidence="2" type="ORF">DYH56_11885</name>
</gene>
<evidence type="ECO:0000313" key="2">
    <source>
        <dbReference type="EMBL" id="REI40143.1"/>
    </source>
</evidence>
<evidence type="ECO:0000259" key="1">
    <source>
        <dbReference type="Pfam" id="PF12986"/>
    </source>
</evidence>
<name>A0ABX9KFL6_9FUSO</name>
<keyword evidence="3" id="KW-1185">Reference proteome</keyword>
<comment type="caution">
    <text evidence="2">The sequence shown here is derived from an EMBL/GenBank/DDBJ whole genome shotgun (WGS) entry which is preliminary data.</text>
</comment>
<accession>A0ABX9KFL6</accession>
<proteinExistence type="predicted"/>
<dbReference type="RefSeq" id="WP_114643091.1">
    <property type="nucleotide sequence ID" value="NZ_JAACIO010000023.1"/>
</dbReference>
<dbReference type="InterPro" id="IPR024617">
    <property type="entry name" value="DUF3870"/>
</dbReference>
<dbReference type="EMBL" id="QUAJ01000023">
    <property type="protein sequence ID" value="REI40143.1"/>
    <property type="molecule type" value="Genomic_DNA"/>
</dbReference>
<reference evidence="2 3" key="1">
    <citation type="submission" date="2018-08" db="EMBL/GenBank/DDBJ databases">
        <title>Draft genome sequence of Psychrilyobacter sp. strain SD5 isolated from Black Sea water.</title>
        <authorList>
            <person name="Yadav S."/>
            <person name="Villanueva L."/>
            <person name="Damste J.S.S."/>
        </authorList>
    </citation>
    <scope>NUCLEOTIDE SEQUENCE [LARGE SCALE GENOMIC DNA]</scope>
    <source>
        <strain evidence="2 3">SD5</strain>
    </source>
</reference>